<keyword evidence="2" id="KW-1185">Reference proteome</keyword>
<accession>A0ABQ8JVW5</accession>
<reference evidence="1 2" key="1">
    <citation type="journal article" date="2018" name="J. Allergy Clin. Immunol.">
        <title>High-quality assembly of Dermatophagoides pteronyssinus genome and transcriptome reveals a wide range of novel allergens.</title>
        <authorList>
            <person name="Liu X.Y."/>
            <person name="Yang K.Y."/>
            <person name="Wang M.Q."/>
            <person name="Kwok J.S."/>
            <person name="Zeng X."/>
            <person name="Yang Z."/>
            <person name="Xiao X.J."/>
            <person name="Lau C.P."/>
            <person name="Li Y."/>
            <person name="Huang Z.M."/>
            <person name="Ba J.G."/>
            <person name="Yim A.K."/>
            <person name="Ouyang C.Y."/>
            <person name="Ngai S.M."/>
            <person name="Chan T.F."/>
            <person name="Leung E.L."/>
            <person name="Liu L."/>
            <person name="Liu Z.G."/>
            <person name="Tsui S.K."/>
        </authorList>
    </citation>
    <scope>NUCLEOTIDE SEQUENCE [LARGE SCALE GENOMIC DNA]</scope>
    <source>
        <strain evidence="1">Derp</strain>
    </source>
</reference>
<dbReference type="Proteomes" id="UP000887458">
    <property type="component" value="Unassembled WGS sequence"/>
</dbReference>
<comment type="caution">
    <text evidence="1">The sequence shown here is derived from an EMBL/GenBank/DDBJ whole genome shotgun (WGS) entry which is preliminary data.</text>
</comment>
<proteinExistence type="predicted"/>
<name>A0ABQ8JVW5_DERPT</name>
<dbReference type="EMBL" id="NJHN03000008">
    <property type="protein sequence ID" value="KAH9426769.1"/>
    <property type="molecule type" value="Genomic_DNA"/>
</dbReference>
<sequence>MSTLYTVNVAVDDYDALDSTILQSENCNRSFYVRQIDISIGWLYCINMGNLDMDDIIEKDVRRKRDSHLVNI</sequence>
<gene>
    <name evidence="1" type="ORF">DERP_002869</name>
</gene>
<evidence type="ECO:0000313" key="1">
    <source>
        <dbReference type="EMBL" id="KAH9426769.1"/>
    </source>
</evidence>
<organism evidence="1 2">
    <name type="scientific">Dermatophagoides pteronyssinus</name>
    <name type="common">European house dust mite</name>
    <dbReference type="NCBI Taxonomy" id="6956"/>
    <lineage>
        <taxon>Eukaryota</taxon>
        <taxon>Metazoa</taxon>
        <taxon>Ecdysozoa</taxon>
        <taxon>Arthropoda</taxon>
        <taxon>Chelicerata</taxon>
        <taxon>Arachnida</taxon>
        <taxon>Acari</taxon>
        <taxon>Acariformes</taxon>
        <taxon>Sarcoptiformes</taxon>
        <taxon>Astigmata</taxon>
        <taxon>Psoroptidia</taxon>
        <taxon>Analgoidea</taxon>
        <taxon>Pyroglyphidae</taxon>
        <taxon>Dermatophagoidinae</taxon>
        <taxon>Dermatophagoides</taxon>
    </lineage>
</organism>
<protein>
    <submittedName>
        <fullName evidence="1">Uncharacterized protein</fullName>
    </submittedName>
</protein>
<evidence type="ECO:0000313" key="2">
    <source>
        <dbReference type="Proteomes" id="UP000887458"/>
    </source>
</evidence>
<reference evidence="1 2" key="2">
    <citation type="journal article" date="2022" name="Mol. Biol. Evol.">
        <title>Comparative Genomics Reveals Insights into the Divergent Evolution of Astigmatic Mites and Household Pest Adaptations.</title>
        <authorList>
            <person name="Xiong Q."/>
            <person name="Wan A.T."/>
            <person name="Liu X."/>
            <person name="Fung C.S."/>
            <person name="Xiao X."/>
            <person name="Malainual N."/>
            <person name="Hou J."/>
            <person name="Wang L."/>
            <person name="Wang M."/>
            <person name="Yang K.Y."/>
            <person name="Cui Y."/>
            <person name="Leung E.L."/>
            <person name="Nong W."/>
            <person name="Shin S.K."/>
            <person name="Au S.W."/>
            <person name="Jeong K.Y."/>
            <person name="Chew F.T."/>
            <person name="Hui J.H."/>
            <person name="Leung T.F."/>
            <person name="Tungtrongchitr A."/>
            <person name="Zhong N."/>
            <person name="Liu Z."/>
            <person name="Tsui S.K."/>
        </authorList>
    </citation>
    <scope>NUCLEOTIDE SEQUENCE [LARGE SCALE GENOMIC DNA]</scope>
    <source>
        <strain evidence="1">Derp</strain>
    </source>
</reference>